<sequence>MQTPRPSLDPIDLSGLKVPKVELVSDDSDSEHPPPAPRTSTGQTYQVDDDGFIDHHRVALSPQKLSLIGPIIDQCRVTYNVQASVARSQLNETSTKRKRLQKELEKVTAEEDRLKKKVKKAIEDYNNNVSDLIGVAKRLK</sequence>
<dbReference type="RefSeq" id="XP_028480139.1">
    <property type="nucleotide sequence ID" value="XM_028616282.1"/>
</dbReference>
<feature type="region of interest" description="Disordered" evidence="2">
    <location>
        <begin position="1"/>
        <end position="46"/>
    </location>
</feature>
<proteinExistence type="predicted"/>
<dbReference type="Proteomes" id="UP000279236">
    <property type="component" value="Unassembled WGS sequence"/>
</dbReference>
<gene>
    <name evidence="3" type="ORF">EHS24_000453</name>
</gene>
<protein>
    <submittedName>
        <fullName evidence="3">Uncharacterized protein</fullName>
    </submittedName>
</protein>
<keyword evidence="1" id="KW-0175">Coiled coil</keyword>
<dbReference type="EMBL" id="RSCE01000001">
    <property type="protein sequence ID" value="RSH87931.1"/>
    <property type="molecule type" value="Genomic_DNA"/>
</dbReference>
<evidence type="ECO:0000313" key="3">
    <source>
        <dbReference type="EMBL" id="RSH87931.1"/>
    </source>
</evidence>
<organism evidence="3 4">
    <name type="scientific">Apiotrichum porosum</name>
    <dbReference type="NCBI Taxonomy" id="105984"/>
    <lineage>
        <taxon>Eukaryota</taxon>
        <taxon>Fungi</taxon>
        <taxon>Dikarya</taxon>
        <taxon>Basidiomycota</taxon>
        <taxon>Agaricomycotina</taxon>
        <taxon>Tremellomycetes</taxon>
        <taxon>Trichosporonales</taxon>
        <taxon>Trichosporonaceae</taxon>
        <taxon>Apiotrichum</taxon>
    </lineage>
</organism>
<feature type="coiled-coil region" evidence="1">
    <location>
        <begin position="83"/>
        <end position="124"/>
    </location>
</feature>
<keyword evidence="4" id="KW-1185">Reference proteome</keyword>
<evidence type="ECO:0000313" key="4">
    <source>
        <dbReference type="Proteomes" id="UP000279236"/>
    </source>
</evidence>
<reference evidence="3 4" key="1">
    <citation type="submission" date="2018-11" db="EMBL/GenBank/DDBJ databases">
        <title>Genome sequence of Apiotrichum porosum DSM 27194.</title>
        <authorList>
            <person name="Aliyu H."/>
            <person name="Gorte O."/>
            <person name="Ochsenreither K."/>
        </authorList>
    </citation>
    <scope>NUCLEOTIDE SEQUENCE [LARGE SCALE GENOMIC DNA]</scope>
    <source>
        <strain evidence="3 4">DSM 27194</strain>
    </source>
</reference>
<comment type="caution">
    <text evidence="3">The sequence shown here is derived from an EMBL/GenBank/DDBJ whole genome shotgun (WGS) entry which is preliminary data.</text>
</comment>
<evidence type="ECO:0000256" key="2">
    <source>
        <dbReference type="SAM" id="MobiDB-lite"/>
    </source>
</evidence>
<dbReference type="GeneID" id="39584996"/>
<dbReference type="AlphaFoldDB" id="A0A427Y9U6"/>
<name>A0A427Y9U6_9TREE</name>
<accession>A0A427Y9U6</accession>
<evidence type="ECO:0000256" key="1">
    <source>
        <dbReference type="SAM" id="Coils"/>
    </source>
</evidence>